<proteinExistence type="predicted"/>
<gene>
    <name evidence="1" type="ORF">H8D96_08000</name>
</gene>
<dbReference type="AlphaFoldDB" id="A0A8J6NS72"/>
<dbReference type="Proteomes" id="UP000605201">
    <property type="component" value="Unassembled WGS sequence"/>
</dbReference>
<evidence type="ECO:0000313" key="1">
    <source>
        <dbReference type="EMBL" id="MBC8431849.1"/>
    </source>
</evidence>
<organism evidence="1 2">
    <name type="scientific">Candidatus Desulfatibia vada</name>
    <dbReference type="NCBI Taxonomy" id="2841696"/>
    <lineage>
        <taxon>Bacteria</taxon>
        <taxon>Pseudomonadati</taxon>
        <taxon>Thermodesulfobacteriota</taxon>
        <taxon>Desulfobacteria</taxon>
        <taxon>Desulfobacterales</taxon>
        <taxon>Desulfobacterales incertae sedis</taxon>
        <taxon>Candidatus Desulfatibia</taxon>
    </lineage>
</organism>
<comment type="caution">
    <text evidence="1">The sequence shown here is derived from an EMBL/GenBank/DDBJ whole genome shotgun (WGS) entry which is preliminary data.</text>
</comment>
<evidence type="ECO:0000313" key="2">
    <source>
        <dbReference type="Proteomes" id="UP000605201"/>
    </source>
</evidence>
<sequence>MKIKNVHGIIFLVVFSLLATQTWSANILNSDSDYSIKIAVTINQDDYIMGKLEYSNHAPQYPLQLVTFNPIGGVIHAEPYLFEILEKTVVSKNLHRIKCRSINDKYGSAEISGTIDFSNELKPKIHLVNEGGHAYISNISEKGKETHMKYIPNVWLGY</sequence>
<reference evidence="1 2" key="1">
    <citation type="submission" date="2020-08" db="EMBL/GenBank/DDBJ databases">
        <title>Bridging the membrane lipid divide: bacteria of the FCB group superphylum have the potential to synthesize archaeal ether lipids.</title>
        <authorList>
            <person name="Villanueva L."/>
            <person name="Von Meijenfeldt F.A.B."/>
            <person name="Westbye A.B."/>
            <person name="Yadav S."/>
            <person name="Hopmans E.C."/>
            <person name="Dutilh B.E."/>
            <person name="Sinninghe Damste J.S."/>
        </authorList>
    </citation>
    <scope>NUCLEOTIDE SEQUENCE [LARGE SCALE GENOMIC DNA]</scope>
    <source>
        <strain evidence="1">NIOZ-UU17</strain>
    </source>
</reference>
<name>A0A8J6NS72_9BACT</name>
<dbReference type="EMBL" id="JACNIG010000184">
    <property type="protein sequence ID" value="MBC8431849.1"/>
    <property type="molecule type" value="Genomic_DNA"/>
</dbReference>
<accession>A0A8J6NS72</accession>
<protein>
    <submittedName>
        <fullName evidence="1">Uncharacterized protein</fullName>
    </submittedName>
</protein>